<dbReference type="AlphaFoldDB" id="A0A154BS52"/>
<dbReference type="InterPro" id="IPR011254">
    <property type="entry name" value="Prismane-like_sf"/>
</dbReference>
<comment type="caution">
    <text evidence="4">The sequence shown here is derived from an EMBL/GenBank/DDBJ whole genome shotgun (WGS) entry which is preliminary data.</text>
</comment>
<dbReference type="GO" id="GO:0046872">
    <property type="term" value="F:metal ion binding"/>
    <property type="evidence" value="ECO:0007669"/>
    <property type="project" value="UniProtKB-KW"/>
</dbReference>
<dbReference type="Proteomes" id="UP000076268">
    <property type="component" value="Unassembled WGS sequence"/>
</dbReference>
<dbReference type="GO" id="GO:0042542">
    <property type="term" value="P:response to hydrogen peroxide"/>
    <property type="evidence" value="ECO:0007669"/>
    <property type="project" value="TreeGrafter"/>
</dbReference>
<proteinExistence type="predicted"/>
<sequence>MKQVQKKSIDKAVTQTLLAARHRRIPLAWDRAETQQPQCGFGRLAICCNDCQEGPCRVNPFGDAGQSTICGRERNDLVSRYLLNKAADGALALAKLADEYGGVSNELLRSILIADDEMLLSRNYDERLIMIGQDTAEILATICQSKHSIFGNWQPGITETNLGILQADAINIVLHGHVPSRVVAGIKAAAEGLQSPVVFGSICSNEWNGGFSIPALTNYDSQETPLLTGAVDLLIVGSQCVMPAVVKLADNMGVAVSSAAALKDFADYAAIADRAQNAFKRRVNKPPVIPAVKARVDAGYTADNTAGLFELLTEGHAGEKIKGVVYLGGCGSITNTQDSQPVALATAFIEAGYLIVSSGCAGVALAKAGMCQPDWNDGQYKLKSVLPDGIPPVINVGSCQDAGEFLRMAKCLKQNNIPLAAIFPEVNHNKVLATAISFAVAGIDSWMGFDPVFADSATTEWLNTELFAKVGARVMPLAEPAEMLQILAETASNKSLLQKQQTSNE</sequence>
<keyword evidence="2" id="KW-0408">Iron</keyword>
<dbReference type="SUPFAM" id="SSF56821">
    <property type="entry name" value="Prismane protein-like"/>
    <property type="match status" value="1"/>
</dbReference>
<keyword evidence="3" id="KW-0411">Iron-sulfur</keyword>
<evidence type="ECO:0000256" key="1">
    <source>
        <dbReference type="ARBA" id="ARBA00022723"/>
    </source>
</evidence>
<organism evidence="4 5">
    <name type="scientific">Anaerosporomusa subterranea</name>
    <dbReference type="NCBI Taxonomy" id="1794912"/>
    <lineage>
        <taxon>Bacteria</taxon>
        <taxon>Bacillati</taxon>
        <taxon>Bacillota</taxon>
        <taxon>Negativicutes</taxon>
        <taxon>Acetonemataceae</taxon>
        <taxon>Anaerosporomusa</taxon>
    </lineage>
</organism>
<dbReference type="Gene3D" id="3.40.50.2030">
    <property type="match status" value="2"/>
</dbReference>
<evidence type="ECO:0000313" key="5">
    <source>
        <dbReference type="Proteomes" id="UP000076268"/>
    </source>
</evidence>
<keyword evidence="5" id="KW-1185">Reference proteome</keyword>
<dbReference type="EMBL" id="LSGP01000017">
    <property type="protein sequence ID" value="KYZ76786.1"/>
    <property type="molecule type" value="Genomic_DNA"/>
</dbReference>
<evidence type="ECO:0000313" key="4">
    <source>
        <dbReference type="EMBL" id="KYZ76786.1"/>
    </source>
</evidence>
<protein>
    <recommendedName>
        <fullName evidence="6">Carbon monoxide dehydrogenase</fullName>
    </recommendedName>
</protein>
<evidence type="ECO:0000256" key="2">
    <source>
        <dbReference type="ARBA" id="ARBA00023004"/>
    </source>
</evidence>
<dbReference type="GO" id="GO:0050418">
    <property type="term" value="F:hydroxylamine reductase activity"/>
    <property type="evidence" value="ECO:0007669"/>
    <property type="project" value="TreeGrafter"/>
</dbReference>
<dbReference type="Pfam" id="PF03063">
    <property type="entry name" value="Prismane"/>
    <property type="match status" value="1"/>
</dbReference>
<dbReference type="PANTHER" id="PTHR30109">
    <property type="entry name" value="HYDROXYLAMINE REDUCTASE"/>
    <property type="match status" value="1"/>
</dbReference>
<gene>
    <name evidence="4" type="ORF">AXX12_10270</name>
</gene>
<dbReference type="InterPro" id="IPR016099">
    <property type="entry name" value="Prismane-like_a/b-sand"/>
</dbReference>
<reference evidence="4 5" key="1">
    <citation type="submission" date="2016-02" db="EMBL/GenBank/DDBJ databases">
        <title>Anaerosporomusa subterraneum gen. nov., sp. nov., a spore-forming obligate anaerobe isolated from saprolite.</title>
        <authorList>
            <person name="Choi J.K."/>
            <person name="Shah M."/>
            <person name="Yee N."/>
        </authorList>
    </citation>
    <scope>NUCLEOTIDE SEQUENCE [LARGE SCALE GENOMIC DNA]</scope>
    <source>
        <strain evidence="4 5">RU4</strain>
    </source>
</reference>
<dbReference type="OrthoDB" id="5478720at2"/>
<dbReference type="InterPro" id="IPR004137">
    <property type="entry name" value="HCP/CODH"/>
</dbReference>
<name>A0A154BS52_ANASB</name>
<dbReference type="GO" id="GO:0051536">
    <property type="term" value="F:iron-sulfur cluster binding"/>
    <property type="evidence" value="ECO:0007669"/>
    <property type="project" value="UniProtKB-KW"/>
</dbReference>
<dbReference type="PANTHER" id="PTHR30109:SF4">
    <property type="entry name" value="CARBON MONOXIDE DEHYDROGENASE"/>
    <property type="match status" value="1"/>
</dbReference>
<dbReference type="GO" id="GO:0004601">
    <property type="term" value="F:peroxidase activity"/>
    <property type="evidence" value="ECO:0007669"/>
    <property type="project" value="TreeGrafter"/>
</dbReference>
<accession>A0A154BS52</accession>
<evidence type="ECO:0000256" key="3">
    <source>
        <dbReference type="ARBA" id="ARBA00023014"/>
    </source>
</evidence>
<dbReference type="STRING" id="1794912.AXX12_10270"/>
<evidence type="ECO:0008006" key="6">
    <source>
        <dbReference type="Google" id="ProtNLM"/>
    </source>
</evidence>
<keyword evidence="1" id="KW-0479">Metal-binding</keyword>
<dbReference type="RefSeq" id="WP_066242847.1">
    <property type="nucleotide sequence ID" value="NZ_LSGP01000017.1"/>
</dbReference>